<keyword evidence="1" id="KW-0808">Transferase</keyword>
<dbReference type="PANTHER" id="PTHR43877">
    <property type="entry name" value="AMINOALKYLPHOSPHONATE N-ACETYLTRANSFERASE-RELATED-RELATED"/>
    <property type="match status" value="1"/>
</dbReference>
<protein>
    <recommendedName>
        <fullName evidence="3">N-acetyltransferase domain-containing protein</fullName>
    </recommendedName>
</protein>
<dbReference type="InterPro" id="IPR050832">
    <property type="entry name" value="Bact_Acetyltransf"/>
</dbReference>
<dbReference type="Gene3D" id="3.40.630.30">
    <property type="match status" value="1"/>
</dbReference>
<name>A0A0P6WN64_9CHLR</name>
<gene>
    <name evidence="4" type="ORF">ADN00_17465</name>
</gene>
<dbReference type="EMBL" id="LGCL01000041">
    <property type="protein sequence ID" value="KPL71469.1"/>
    <property type="molecule type" value="Genomic_DNA"/>
</dbReference>
<comment type="caution">
    <text evidence="4">The sequence shown here is derived from an EMBL/GenBank/DDBJ whole genome shotgun (WGS) entry which is preliminary data.</text>
</comment>
<evidence type="ECO:0000259" key="3">
    <source>
        <dbReference type="PROSITE" id="PS51186"/>
    </source>
</evidence>
<evidence type="ECO:0000313" key="5">
    <source>
        <dbReference type="Proteomes" id="UP000050417"/>
    </source>
</evidence>
<keyword evidence="2" id="KW-0012">Acyltransferase</keyword>
<dbReference type="OrthoDB" id="9800193at2"/>
<organism evidence="4 5">
    <name type="scientific">Ornatilinea apprima</name>
    <dbReference type="NCBI Taxonomy" id="1134406"/>
    <lineage>
        <taxon>Bacteria</taxon>
        <taxon>Bacillati</taxon>
        <taxon>Chloroflexota</taxon>
        <taxon>Anaerolineae</taxon>
        <taxon>Anaerolineales</taxon>
        <taxon>Anaerolineaceae</taxon>
        <taxon>Ornatilinea</taxon>
    </lineage>
</organism>
<dbReference type="RefSeq" id="WP_075064332.1">
    <property type="nucleotide sequence ID" value="NZ_LGCL01000041.1"/>
</dbReference>
<dbReference type="SUPFAM" id="SSF55729">
    <property type="entry name" value="Acyl-CoA N-acyltransferases (Nat)"/>
    <property type="match status" value="1"/>
</dbReference>
<accession>A0A0P6WN64</accession>
<dbReference type="InterPro" id="IPR000182">
    <property type="entry name" value="GNAT_dom"/>
</dbReference>
<keyword evidence="5" id="KW-1185">Reference proteome</keyword>
<reference evidence="4 5" key="1">
    <citation type="submission" date="2015-07" db="EMBL/GenBank/DDBJ databases">
        <title>Genome sequence of Ornatilinea apprima DSM 23815.</title>
        <authorList>
            <person name="Hemp J."/>
            <person name="Ward L.M."/>
            <person name="Pace L.A."/>
            <person name="Fischer W.W."/>
        </authorList>
    </citation>
    <scope>NUCLEOTIDE SEQUENCE [LARGE SCALE GENOMIC DNA]</scope>
    <source>
        <strain evidence="4 5">P3M-1</strain>
    </source>
</reference>
<dbReference type="PROSITE" id="PS51186">
    <property type="entry name" value="GNAT"/>
    <property type="match status" value="1"/>
</dbReference>
<evidence type="ECO:0000313" key="4">
    <source>
        <dbReference type="EMBL" id="KPL71469.1"/>
    </source>
</evidence>
<dbReference type="Proteomes" id="UP000050417">
    <property type="component" value="Unassembled WGS sequence"/>
</dbReference>
<dbReference type="GO" id="GO:0016747">
    <property type="term" value="F:acyltransferase activity, transferring groups other than amino-acyl groups"/>
    <property type="evidence" value="ECO:0007669"/>
    <property type="project" value="InterPro"/>
</dbReference>
<evidence type="ECO:0000256" key="1">
    <source>
        <dbReference type="ARBA" id="ARBA00022679"/>
    </source>
</evidence>
<dbReference type="Pfam" id="PF00583">
    <property type="entry name" value="Acetyltransf_1"/>
    <property type="match status" value="1"/>
</dbReference>
<feature type="domain" description="N-acetyltransferase" evidence="3">
    <location>
        <begin position="9"/>
        <end position="163"/>
    </location>
</feature>
<evidence type="ECO:0000256" key="2">
    <source>
        <dbReference type="ARBA" id="ARBA00023315"/>
    </source>
</evidence>
<dbReference type="STRING" id="1134406.ADN00_17465"/>
<dbReference type="CDD" id="cd04301">
    <property type="entry name" value="NAT_SF"/>
    <property type="match status" value="1"/>
</dbReference>
<dbReference type="AlphaFoldDB" id="A0A0P6WN64"/>
<dbReference type="InterPro" id="IPR016181">
    <property type="entry name" value="Acyl_CoA_acyltransferase"/>
</dbReference>
<proteinExistence type="predicted"/>
<sequence>MSDSNMAGFMIRRAAEQDAPALARLCAQLGYPTEQDVLTPRLAAILERPDQAVFVAAASGGEIIGWLHVLTTQYLESEAFAEIGGIVVDERHRRGGAGRALMQAAEVWAVEQGLRAVRLRSNVIREKAHLFYRSIGYQQVKSQYTFEKELDQARGGRTGTPWA</sequence>